<evidence type="ECO:0000256" key="1">
    <source>
        <dbReference type="SAM" id="MobiDB-lite"/>
    </source>
</evidence>
<name>A0A1M5TQM9_9GAMM</name>
<dbReference type="STRING" id="299255.SAMN02745129_2241"/>
<evidence type="ECO:0000313" key="2">
    <source>
        <dbReference type="EMBL" id="SHH53072.1"/>
    </source>
</evidence>
<accession>A0A1M5TQM9</accession>
<evidence type="ECO:0000313" key="3">
    <source>
        <dbReference type="Proteomes" id="UP000184268"/>
    </source>
</evidence>
<dbReference type="EMBL" id="FQXG01000003">
    <property type="protein sequence ID" value="SHH53072.1"/>
    <property type="molecule type" value="Genomic_DNA"/>
</dbReference>
<protein>
    <submittedName>
        <fullName evidence="2">Uncharacterized protein</fullName>
    </submittedName>
</protein>
<feature type="compositionally biased region" description="Gly residues" evidence="1">
    <location>
        <begin position="164"/>
        <end position="173"/>
    </location>
</feature>
<dbReference type="AlphaFoldDB" id="A0A1M5TQM9"/>
<keyword evidence="3" id="KW-1185">Reference proteome</keyword>
<dbReference type="Proteomes" id="UP000184268">
    <property type="component" value="Unassembled WGS sequence"/>
</dbReference>
<proteinExistence type="predicted"/>
<reference evidence="2 3" key="1">
    <citation type="submission" date="2016-11" db="EMBL/GenBank/DDBJ databases">
        <authorList>
            <person name="Jaros S."/>
            <person name="Januszkiewicz K."/>
            <person name="Wedrychowicz H."/>
        </authorList>
    </citation>
    <scope>NUCLEOTIDE SEQUENCE [LARGE SCALE GENOMIC DNA]</scope>
    <source>
        <strain evidence="2 3">DSM 16917</strain>
    </source>
</reference>
<dbReference type="RefSeq" id="WP_143165604.1">
    <property type="nucleotide sequence ID" value="NZ_FQXG01000003.1"/>
</dbReference>
<gene>
    <name evidence="2" type="ORF">SAMN02745129_2241</name>
</gene>
<organism evidence="2 3">
    <name type="scientific">Ferrimonas marina</name>
    <dbReference type="NCBI Taxonomy" id="299255"/>
    <lineage>
        <taxon>Bacteria</taxon>
        <taxon>Pseudomonadati</taxon>
        <taxon>Pseudomonadota</taxon>
        <taxon>Gammaproteobacteria</taxon>
        <taxon>Alteromonadales</taxon>
        <taxon>Ferrimonadaceae</taxon>
        <taxon>Ferrimonas</taxon>
    </lineage>
</organism>
<sequence>MSISENQMVVTAFTTGLVPAAVGVEMVDGAEPKAVLGALIRLSQLPGAERLSIQSSAEDFVWEPLRLPALLEEMKFYAQIPRALLRACTAQDELEMQVRHRQLCEGGDSGSALEVQGERELIGRTGSMLARIKVRMDEINAAYDARSAGLTGDLDGVAAVVQGGGRPASGSGQGRLIESSLER</sequence>
<feature type="region of interest" description="Disordered" evidence="1">
    <location>
        <begin position="164"/>
        <end position="183"/>
    </location>
</feature>